<sequence length="289" mass="30855">MHSVAVIDADEKVRLGGISSSVPWWSIGKTVLAVAALRLVEMGLLPLHAKLAGEPFTLAQLLRHEAGLPDYGGFAAYQADIDVGRSPWPVGQLLTALDAARPRYEPGTGWAYSNIGYLKVRMLIEATTGAPLDTALRQLVFAPLGLATARLALQPADLADVEMGFRCSYHPGWVYHGLITGSVVDAATLLKKLLDGHILQPETFASMLEGRALPEYRSRTFPNPAYGLGLMLEADNPLAHPLGHRGVGPGSAMAVFALGKKSCAAWLAPAQNADQVVDLVYKQLGNDAQ</sequence>
<protein>
    <submittedName>
        <fullName evidence="2">Penicillin-binding protein 4</fullName>
    </submittedName>
</protein>
<dbReference type="PANTHER" id="PTHR43283">
    <property type="entry name" value="BETA-LACTAMASE-RELATED"/>
    <property type="match status" value="1"/>
</dbReference>
<evidence type="ECO:0000259" key="1">
    <source>
        <dbReference type="Pfam" id="PF00144"/>
    </source>
</evidence>
<dbReference type="AlphaFoldDB" id="A0A644V3T2"/>
<organism evidence="2">
    <name type="scientific">bioreactor metagenome</name>
    <dbReference type="NCBI Taxonomy" id="1076179"/>
    <lineage>
        <taxon>unclassified sequences</taxon>
        <taxon>metagenomes</taxon>
        <taxon>ecological metagenomes</taxon>
    </lineage>
</organism>
<dbReference type="InterPro" id="IPR050789">
    <property type="entry name" value="Diverse_Enzym_Activities"/>
</dbReference>
<reference evidence="2" key="1">
    <citation type="submission" date="2019-08" db="EMBL/GenBank/DDBJ databases">
        <authorList>
            <person name="Kucharzyk K."/>
            <person name="Murdoch R.W."/>
            <person name="Higgins S."/>
            <person name="Loffler F."/>
        </authorList>
    </citation>
    <scope>NUCLEOTIDE SEQUENCE</scope>
</reference>
<dbReference type="SUPFAM" id="SSF56601">
    <property type="entry name" value="beta-lactamase/transpeptidase-like"/>
    <property type="match status" value="1"/>
</dbReference>
<dbReference type="InterPro" id="IPR001466">
    <property type="entry name" value="Beta-lactam-related"/>
</dbReference>
<evidence type="ECO:0000313" key="2">
    <source>
        <dbReference type="EMBL" id="MPL85990.1"/>
    </source>
</evidence>
<proteinExistence type="predicted"/>
<dbReference type="InterPro" id="IPR012338">
    <property type="entry name" value="Beta-lactam/transpept-like"/>
</dbReference>
<dbReference type="PANTHER" id="PTHR43283:SF18">
    <property type="match status" value="1"/>
</dbReference>
<dbReference type="EMBL" id="VSSQ01000214">
    <property type="protein sequence ID" value="MPL85990.1"/>
    <property type="molecule type" value="Genomic_DNA"/>
</dbReference>
<name>A0A644V3T2_9ZZZZ</name>
<comment type="caution">
    <text evidence="2">The sequence shown here is derived from an EMBL/GenBank/DDBJ whole genome shotgun (WGS) entry which is preliminary data.</text>
</comment>
<dbReference type="Gene3D" id="3.40.710.10">
    <property type="entry name" value="DD-peptidase/beta-lactamase superfamily"/>
    <property type="match status" value="1"/>
</dbReference>
<feature type="domain" description="Beta-lactamase-related" evidence="1">
    <location>
        <begin position="22"/>
        <end position="268"/>
    </location>
</feature>
<gene>
    <name evidence="2" type="primary">pbpE_3</name>
    <name evidence="2" type="ORF">SDC9_31966</name>
</gene>
<dbReference type="Pfam" id="PF00144">
    <property type="entry name" value="Beta-lactamase"/>
    <property type="match status" value="1"/>
</dbReference>
<accession>A0A644V3T2</accession>